<accession>A0A840HW21</accession>
<comment type="catalytic activity">
    <reaction evidence="1">
        <text>ATP + protein L-histidine = ADP + protein N-phospho-L-histidine.</text>
        <dbReference type="EC" id="2.7.13.3"/>
    </reaction>
</comment>
<dbReference type="InterPro" id="IPR025201">
    <property type="entry name" value="KdpD_TM"/>
</dbReference>
<evidence type="ECO:0000313" key="19">
    <source>
        <dbReference type="EMBL" id="MBB4642153.1"/>
    </source>
</evidence>
<feature type="transmembrane region" description="Helical" evidence="15">
    <location>
        <begin position="21"/>
        <end position="42"/>
    </location>
</feature>
<keyword evidence="4" id="KW-0597">Phosphoprotein</keyword>
<dbReference type="FunFam" id="3.30.450.20:FF:000060">
    <property type="entry name" value="Sensor protein FixL"/>
    <property type="match status" value="1"/>
</dbReference>
<dbReference type="SMART" id="SM00388">
    <property type="entry name" value="HisKA"/>
    <property type="match status" value="1"/>
</dbReference>
<comment type="function">
    <text evidence="13">Putative oxygen sensor; modulates the activity of FixJ, a transcriptional activator of nitrogen fixation fixK gene. FixL probably acts as a kinase that phosphorylates FixJ.</text>
</comment>
<dbReference type="InterPro" id="IPR003594">
    <property type="entry name" value="HATPase_dom"/>
</dbReference>
<dbReference type="Pfam" id="PF13426">
    <property type="entry name" value="PAS_9"/>
    <property type="match status" value="1"/>
</dbReference>
<keyword evidence="5 19" id="KW-0808">Transferase</keyword>
<keyword evidence="6 15" id="KW-0812">Transmembrane</keyword>
<evidence type="ECO:0000259" key="17">
    <source>
        <dbReference type="PROSITE" id="PS50112"/>
    </source>
</evidence>
<evidence type="ECO:0000256" key="8">
    <source>
        <dbReference type="ARBA" id="ARBA00022777"/>
    </source>
</evidence>
<dbReference type="PRINTS" id="PR00344">
    <property type="entry name" value="BCTRLSENSOR"/>
</dbReference>
<keyword evidence="10 15" id="KW-1133">Transmembrane helix</keyword>
<dbReference type="SUPFAM" id="SSF55874">
    <property type="entry name" value="ATPase domain of HSP90 chaperone/DNA topoisomerase II/histidine kinase"/>
    <property type="match status" value="1"/>
</dbReference>
<dbReference type="PANTHER" id="PTHR43065:SF46">
    <property type="entry name" value="C4-DICARBOXYLATE TRANSPORT SENSOR PROTEIN DCTB"/>
    <property type="match status" value="1"/>
</dbReference>
<dbReference type="PROSITE" id="PS50113">
    <property type="entry name" value="PAC"/>
    <property type="match status" value="1"/>
</dbReference>
<feature type="domain" description="PAC" evidence="18">
    <location>
        <begin position="215"/>
        <end position="267"/>
    </location>
</feature>
<evidence type="ECO:0000256" key="14">
    <source>
        <dbReference type="ARBA" id="ARBA00070616"/>
    </source>
</evidence>
<dbReference type="Proteomes" id="UP000575068">
    <property type="component" value="Unassembled WGS sequence"/>
</dbReference>
<evidence type="ECO:0000256" key="12">
    <source>
        <dbReference type="ARBA" id="ARBA00023136"/>
    </source>
</evidence>
<evidence type="ECO:0000256" key="13">
    <source>
        <dbReference type="ARBA" id="ARBA00059827"/>
    </source>
</evidence>
<keyword evidence="7" id="KW-0547">Nucleotide-binding</keyword>
<dbReference type="GO" id="GO:0000155">
    <property type="term" value="F:phosphorelay sensor kinase activity"/>
    <property type="evidence" value="ECO:0007669"/>
    <property type="project" value="InterPro"/>
</dbReference>
<feature type="domain" description="Histidine kinase" evidence="16">
    <location>
        <begin position="415"/>
        <end position="630"/>
    </location>
</feature>
<dbReference type="InterPro" id="IPR001610">
    <property type="entry name" value="PAC"/>
</dbReference>
<evidence type="ECO:0000256" key="4">
    <source>
        <dbReference type="ARBA" id="ARBA00022553"/>
    </source>
</evidence>
<dbReference type="InterPro" id="IPR004358">
    <property type="entry name" value="Sig_transdc_His_kin-like_C"/>
</dbReference>
<dbReference type="SUPFAM" id="SSF55785">
    <property type="entry name" value="PYP-like sensor domain (PAS domain)"/>
    <property type="match status" value="2"/>
</dbReference>
<feature type="domain" description="PAS" evidence="17">
    <location>
        <begin position="142"/>
        <end position="214"/>
    </location>
</feature>
<evidence type="ECO:0000313" key="20">
    <source>
        <dbReference type="Proteomes" id="UP000575068"/>
    </source>
</evidence>
<evidence type="ECO:0000256" key="1">
    <source>
        <dbReference type="ARBA" id="ARBA00000085"/>
    </source>
</evidence>
<evidence type="ECO:0000256" key="15">
    <source>
        <dbReference type="SAM" id="Phobius"/>
    </source>
</evidence>
<dbReference type="EC" id="2.7.13.3" evidence="3"/>
<dbReference type="InterPro" id="IPR000700">
    <property type="entry name" value="PAS-assoc_C"/>
</dbReference>
<dbReference type="PROSITE" id="PS50112">
    <property type="entry name" value="PAS"/>
    <property type="match status" value="2"/>
</dbReference>
<dbReference type="InterPro" id="IPR003661">
    <property type="entry name" value="HisK_dim/P_dom"/>
</dbReference>
<dbReference type="GO" id="GO:0006355">
    <property type="term" value="P:regulation of DNA-templated transcription"/>
    <property type="evidence" value="ECO:0007669"/>
    <property type="project" value="InterPro"/>
</dbReference>
<evidence type="ECO:0000256" key="7">
    <source>
        <dbReference type="ARBA" id="ARBA00022741"/>
    </source>
</evidence>
<keyword evidence="12 15" id="KW-0472">Membrane</keyword>
<dbReference type="PROSITE" id="PS50109">
    <property type="entry name" value="HIS_KIN"/>
    <property type="match status" value="1"/>
</dbReference>
<evidence type="ECO:0000256" key="5">
    <source>
        <dbReference type="ARBA" id="ARBA00022679"/>
    </source>
</evidence>
<dbReference type="InterPro" id="IPR005467">
    <property type="entry name" value="His_kinase_dom"/>
</dbReference>
<evidence type="ECO:0000259" key="18">
    <source>
        <dbReference type="PROSITE" id="PS50113"/>
    </source>
</evidence>
<reference evidence="19 20" key="1">
    <citation type="submission" date="2020-08" db="EMBL/GenBank/DDBJ databases">
        <title>Genomic Encyclopedia of Type Strains, Phase IV (KMG-IV): sequencing the most valuable type-strain genomes for metagenomic binning, comparative biology and taxonomic classification.</title>
        <authorList>
            <person name="Goeker M."/>
        </authorList>
    </citation>
    <scope>NUCLEOTIDE SEQUENCE [LARGE SCALE GENOMIC DNA]</scope>
    <source>
        <strain evidence="19 20">DSM 7465</strain>
    </source>
</reference>
<dbReference type="InterPro" id="IPR000014">
    <property type="entry name" value="PAS"/>
</dbReference>
<dbReference type="RefSeq" id="WP_246414926.1">
    <property type="nucleotide sequence ID" value="NZ_JACHOV010000009.1"/>
</dbReference>
<dbReference type="InterPro" id="IPR035965">
    <property type="entry name" value="PAS-like_dom_sf"/>
</dbReference>
<dbReference type="Gene3D" id="1.20.120.620">
    <property type="entry name" value="Backbone structure of the membrane domain of e. Coli histidine kinase receptor kdpd"/>
    <property type="match status" value="1"/>
</dbReference>
<evidence type="ECO:0000259" key="16">
    <source>
        <dbReference type="PROSITE" id="PS50109"/>
    </source>
</evidence>
<dbReference type="Gene3D" id="3.30.565.10">
    <property type="entry name" value="Histidine kinase-like ATPase, C-terminal domain"/>
    <property type="match status" value="1"/>
</dbReference>
<dbReference type="Gene3D" id="3.30.450.20">
    <property type="entry name" value="PAS domain"/>
    <property type="match status" value="2"/>
</dbReference>
<dbReference type="CDD" id="cd00082">
    <property type="entry name" value="HisKA"/>
    <property type="match status" value="1"/>
</dbReference>
<dbReference type="SMART" id="SM00091">
    <property type="entry name" value="PAS"/>
    <property type="match status" value="2"/>
</dbReference>
<dbReference type="EMBL" id="JACHOV010000009">
    <property type="protein sequence ID" value="MBB4642153.1"/>
    <property type="molecule type" value="Genomic_DNA"/>
</dbReference>
<dbReference type="PANTHER" id="PTHR43065">
    <property type="entry name" value="SENSOR HISTIDINE KINASE"/>
    <property type="match status" value="1"/>
</dbReference>
<dbReference type="Pfam" id="PF00989">
    <property type="entry name" value="PAS"/>
    <property type="match status" value="1"/>
</dbReference>
<evidence type="ECO:0000256" key="10">
    <source>
        <dbReference type="ARBA" id="ARBA00022989"/>
    </source>
</evidence>
<dbReference type="SMART" id="SM00086">
    <property type="entry name" value="PAC"/>
    <property type="match status" value="2"/>
</dbReference>
<evidence type="ECO:0000256" key="3">
    <source>
        <dbReference type="ARBA" id="ARBA00012438"/>
    </source>
</evidence>
<name>A0A840HW21_9SPHN</name>
<dbReference type="Gene3D" id="1.10.287.130">
    <property type="match status" value="1"/>
</dbReference>
<comment type="caution">
    <text evidence="19">The sequence shown here is derived from an EMBL/GenBank/DDBJ whole genome shotgun (WGS) entry which is preliminary data.</text>
</comment>
<protein>
    <recommendedName>
        <fullName evidence="14">Sensor protein FixL</fullName>
        <ecNumber evidence="3">2.7.13.3</ecNumber>
    </recommendedName>
</protein>
<dbReference type="InterPro" id="IPR038318">
    <property type="entry name" value="KdpD_sf"/>
</dbReference>
<dbReference type="GO" id="GO:0005524">
    <property type="term" value="F:ATP binding"/>
    <property type="evidence" value="ECO:0007669"/>
    <property type="project" value="UniProtKB-KW"/>
</dbReference>
<dbReference type="SUPFAM" id="SSF47384">
    <property type="entry name" value="Homodimeric domain of signal transducing histidine kinase"/>
    <property type="match status" value="1"/>
</dbReference>
<dbReference type="InterPro" id="IPR036097">
    <property type="entry name" value="HisK_dim/P_sf"/>
</dbReference>
<sequence>MKRGRLISRPSAGAQQESGLWTVYGYGFAAMAVLLAIGFRSLLDPWLGARAPFIIFTLPVLLCAVHVGVKPAIAAVFLALVYGYFHFDGEGGLGTADVVHLGTFGFVCAGIVLLASRAGRADLLALVHRTAADAEANRAGQYAEELALLMEGATDYAIFMIDPKGHVTIWNKGAERVFGWSAEDIIGKPAEILSSEETSVRAENDGVQTLAREGWTGQRWHVRKDGTEFLADVTLTPLKDNSGDLRGYAKVVRDVTDRYASERAVERRERHLRSILDTVPDAMIVIDERGHIISFSAAAQKTFGYDEEELVGRNVNILMPSPDSDRHNSYIRRYLDTSERRIIGIGRIVTGLRKDGSSFPMELSVGEAISGDQRLFTGFVRDLTDKHRTEARVQELQSELIQVSRLSAMGTMASTLAHELNQPLTAIANYAEAAVPILASDEAEDRAILNELFQEIAAQSLRAGGIVRRLREFIARGEVEKRLENLPTLIDEAASLALVGAREKGVSARFNLDPLAKTVLADRVQIQQVLINLIRNAVEAMEDCESRNLLISSEVLGPETVGISVADTGPGIAPEITDQLFQAFISTKSSGMGLGLSICQTIVEAHGGRIRARPSIAGGMEFQFTLPLANGDGED</sequence>
<dbReference type="SMART" id="SM00387">
    <property type="entry name" value="HATPase_c"/>
    <property type="match status" value="1"/>
</dbReference>
<feature type="transmembrane region" description="Helical" evidence="15">
    <location>
        <begin position="97"/>
        <end position="116"/>
    </location>
</feature>
<organism evidence="19 20">
    <name type="scientific">Rhizorhapis suberifaciens</name>
    <name type="common">corky root of lettuce</name>
    <dbReference type="NCBI Taxonomy" id="13656"/>
    <lineage>
        <taxon>Bacteria</taxon>
        <taxon>Pseudomonadati</taxon>
        <taxon>Pseudomonadota</taxon>
        <taxon>Alphaproteobacteria</taxon>
        <taxon>Sphingomonadales</taxon>
        <taxon>Sphingomonadaceae</taxon>
        <taxon>Rhizorhapis</taxon>
    </lineage>
</organism>
<dbReference type="Pfam" id="PF02518">
    <property type="entry name" value="HATPase_c"/>
    <property type="match status" value="1"/>
</dbReference>
<evidence type="ECO:0000256" key="2">
    <source>
        <dbReference type="ARBA" id="ARBA00004141"/>
    </source>
</evidence>
<keyword evidence="11" id="KW-0902">Two-component regulatory system</keyword>
<evidence type="ECO:0000256" key="9">
    <source>
        <dbReference type="ARBA" id="ARBA00022840"/>
    </source>
</evidence>
<evidence type="ECO:0000256" key="11">
    <source>
        <dbReference type="ARBA" id="ARBA00023012"/>
    </source>
</evidence>
<dbReference type="CDD" id="cd00130">
    <property type="entry name" value="PAS"/>
    <property type="match status" value="2"/>
</dbReference>
<gene>
    <name evidence="19" type="ORF">HNQ99_002475</name>
</gene>
<comment type="subcellular location">
    <subcellularLocation>
        <location evidence="2">Membrane</location>
        <topology evidence="2">Multi-pass membrane protein</topology>
    </subcellularLocation>
</comment>
<dbReference type="Pfam" id="PF13493">
    <property type="entry name" value="DUF4118"/>
    <property type="match status" value="1"/>
</dbReference>
<dbReference type="Gene3D" id="6.10.250.2580">
    <property type="match status" value="1"/>
</dbReference>
<dbReference type="AlphaFoldDB" id="A0A840HW21"/>
<dbReference type="NCBIfam" id="TIGR00229">
    <property type="entry name" value="sensory_box"/>
    <property type="match status" value="2"/>
</dbReference>
<feature type="domain" description="PAS" evidence="17">
    <location>
        <begin position="268"/>
        <end position="338"/>
    </location>
</feature>
<keyword evidence="20" id="KW-1185">Reference proteome</keyword>
<proteinExistence type="predicted"/>
<dbReference type="InterPro" id="IPR013767">
    <property type="entry name" value="PAS_fold"/>
</dbReference>
<dbReference type="InterPro" id="IPR036890">
    <property type="entry name" value="HATPase_C_sf"/>
</dbReference>
<keyword evidence="8 19" id="KW-0418">Kinase</keyword>
<keyword evidence="9" id="KW-0067">ATP-binding</keyword>
<feature type="transmembrane region" description="Helical" evidence="15">
    <location>
        <begin position="54"/>
        <end position="85"/>
    </location>
</feature>
<evidence type="ECO:0000256" key="6">
    <source>
        <dbReference type="ARBA" id="ARBA00022692"/>
    </source>
</evidence>
<dbReference type="Pfam" id="PF00512">
    <property type="entry name" value="HisKA"/>
    <property type="match status" value="1"/>
</dbReference>